<dbReference type="RefSeq" id="WP_058299283.1">
    <property type="nucleotide sequence ID" value="NZ_FMAU01000004.1"/>
</dbReference>
<dbReference type="AlphaFoldDB" id="A0A0V8HCE7"/>
<dbReference type="Proteomes" id="UP000181997">
    <property type="component" value="Unassembled WGS sequence"/>
</dbReference>
<evidence type="ECO:0000313" key="4">
    <source>
        <dbReference type="Proteomes" id="UP000181997"/>
    </source>
</evidence>
<organism evidence="3 4">
    <name type="scientific">[Bacillus] enclensis</name>
    <dbReference type="NCBI Taxonomy" id="1402860"/>
    <lineage>
        <taxon>Bacteria</taxon>
        <taxon>Bacillati</taxon>
        <taxon>Bacillota</taxon>
        <taxon>Bacilli</taxon>
        <taxon>Bacillales</taxon>
        <taxon>Bacillaceae</taxon>
        <taxon>Rossellomorea</taxon>
    </lineage>
</organism>
<dbReference type="InterPro" id="IPR036291">
    <property type="entry name" value="NAD(P)-bd_dom_sf"/>
</dbReference>
<gene>
    <name evidence="3" type="ORF">GA0061094_3295</name>
</gene>
<name>A0A0V8HCE7_9BACI</name>
<dbReference type="Pfam" id="PF01370">
    <property type="entry name" value="Epimerase"/>
    <property type="match status" value="1"/>
</dbReference>
<dbReference type="Gene3D" id="3.40.50.720">
    <property type="entry name" value="NAD(P)-binding Rossmann-like Domain"/>
    <property type="match status" value="1"/>
</dbReference>
<dbReference type="InterPro" id="IPR001509">
    <property type="entry name" value="Epimerase_deHydtase"/>
</dbReference>
<dbReference type="OrthoDB" id="9771073at2"/>
<dbReference type="EMBL" id="FMAU01000004">
    <property type="protein sequence ID" value="SCC23237.1"/>
    <property type="molecule type" value="Genomic_DNA"/>
</dbReference>
<evidence type="ECO:0000256" key="1">
    <source>
        <dbReference type="ARBA" id="ARBA00007637"/>
    </source>
</evidence>
<dbReference type="SUPFAM" id="SSF51735">
    <property type="entry name" value="NAD(P)-binding Rossmann-fold domains"/>
    <property type="match status" value="1"/>
</dbReference>
<comment type="similarity">
    <text evidence="1">Belongs to the NAD(P)-dependent epimerase/dehydratase family.</text>
</comment>
<feature type="domain" description="NAD-dependent epimerase/dehydratase" evidence="2">
    <location>
        <begin position="3"/>
        <end position="233"/>
    </location>
</feature>
<accession>A0A0V8HCE7</accession>
<dbReference type="PANTHER" id="PTHR43000">
    <property type="entry name" value="DTDP-D-GLUCOSE 4,6-DEHYDRATASE-RELATED"/>
    <property type="match status" value="1"/>
</dbReference>
<evidence type="ECO:0000259" key="2">
    <source>
        <dbReference type="Pfam" id="PF01370"/>
    </source>
</evidence>
<reference evidence="4" key="1">
    <citation type="submission" date="2016-08" db="EMBL/GenBank/DDBJ databases">
        <authorList>
            <person name="Varghese N."/>
            <person name="Submissions Spin"/>
        </authorList>
    </citation>
    <scope>NUCLEOTIDE SEQUENCE [LARGE SCALE GENOMIC DNA]</scope>
    <source>
        <strain evidence="4">SGD-1123</strain>
    </source>
</reference>
<dbReference type="Gene3D" id="3.90.25.10">
    <property type="entry name" value="UDP-galactose 4-epimerase, domain 1"/>
    <property type="match status" value="1"/>
</dbReference>
<sequence length="310" mass="34313">MKVLVTGGAGFIGSHIVEALIESRYDVVVVDNLVTGHEKNLPPAVRFYKQDVRMNLDDLFAAENPDYVIHQAAQVSVSHSFIDPLYDCEENILATLNILQACVRHNVKKVVFASTAAVYGNPVYLPVDEAHPLLPISFYGLTKGHAEKCIQIYADTHQLDYSILRYANVYGPRQDARGEAGVISIFIEKLIQGEEPIIFGDGKQTRDFIFVKDVARANVAALTNGSKEILNIGTGKEVSIQEIINKLAMIIEKPVQPLLRPAREGDIRSSVLQNERAQLMLSWSPGHSLEEGLRETVRFYQQASLAGSRG</sequence>
<proteinExistence type="inferred from homology"/>
<protein>
    <submittedName>
        <fullName evidence="3">UDP-glucose 4-epimerase</fullName>
    </submittedName>
</protein>
<keyword evidence="4" id="KW-1185">Reference proteome</keyword>
<evidence type="ECO:0000313" key="3">
    <source>
        <dbReference type="EMBL" id="SCC23237.1"/>
    </source>
</evidence>